<dbReference type="InterPro" id="IPR002575">
    <property type="entry name" value="Aminoglycoside_PTrfase"/>
</dbReference>
<evidence type="ECO:0000256" key="2">
    <source>
        <dbReference type="ARBA" id="ARBA00022840"/>
    </source>
</evidence>
<dbReference type="Proteomes" id="UP000733744">
    <property type="component" value="Unassembled WGS sequence"/>
</dbReference>
<proteinExistence type="predicted"/>
<dbReference type="PANTHER" id="PTHR33540">
    <property type="entry name" value="TRNA THREONYLCARBAMOYLADENOSINE BIOSYNTHESIS PROTEIN TSAE"/>
    <property type="match status" value="1"/>
</dbReference>
<name>A0ABY3C4A0_9GAMM</name>
<sequence length="334" mass="38273">MMPEDLRTILMFDWLENDLLLDISACAPASSDASFRRYFRVKTSTEQFIVMDAPPAKENIEAFVRVAKLLTQSQINVPAIFRQNLADGFLLLEDFGSQCFLDRLNDSTASDLYQSAFDSLFKLQNQTPTQDSGLPSYDEALLHRELAIFDEWFLEQLLDISIPSAVWQTIRSLLTASALEQPRCCVHRDYHSRNLMVLDNDSPGVIDFQDAVIGPITYDLVSLLRDCYIAWPEQQVEQWALNYFERLQQAALVNCSQAQFKRWFDLMGLQRHLKAIGIFSRLHLRDGKSNYLDDIPRTLNYVTAVCAAYPELAEFNDFLHRHVLPAHHSISNAA</sequence>
<evidence type="ECO:0000256" key="1">
    <source>
        <dbReference type="ARBA" id="ARBA00022741"/>
    </source>
</evidence>
<dbReference type="RefSeq" id="WP_127028707.1">
    <property type="nucleotide sequence ID" value="NZ_RYFG02000121.1"/>
</dbReference>
<keyword evidence="1" id="KW-0547">Nucleotide-binding</keyword>
<dbReference type="InterPro" id="IPR011009">
    <property type="entry name" value="Kinase-like_dom_sf"/>
</dbReference>
<dbReference type="Gene3D" id="3.90.1200.10">
    <property type="match status" value="1"/>
</dbReference>
<dbReference type="Gene3D" id="3.30.200.20">
    <property type="entry name" value="Phosphorylase Kinase, domain 1"/>
    <property type="match status" value="1"/>
</dbReference>
<dbReference type="EMBL" id="RYFG02000121">
    <property type="protein sequence ID" value="TRW89520.1"/>
    <property type="molecule type" value="Genomic_DNA"/>
</dbReference>
<evidence type="ECO:0000259" key="3">
    <source>
        <dbReference type="Pfam" id="PF01636"/>
    </source>
</evidence>
<keyword evidence="5" id="KW-1185">Reference proteome</keyword>
<protein>
    <submittedName>
        <fullName evidence="4">Phosphotransferase</fullName>
    </submittedName>
</protein>
<accession>A0ABY3C4A0</accession>
<evidence type="ECO:0000313" key="4">
    <source>
        <dbReference type="EMBL" id="TRW89520.1"/>
    </source>
</evidence>
<organism evidence="4 5">
    <name type="scientific">Candidatus Methylobacter oryzae</name>
    <dbReference type="NCBI Taxonomy" id="2497749"/>
    <lineage>
        <taxon>Bacteria</taxon>
        <taxon>Pseudomonadati</taxon>
        <taxon>Pseudomonadota</taxon>
        <taxon>Gammaproteobacteria</taxon>
        <taxon>Methylococcales</taxon>
        <taxon>Methylococcaceae</taxon>
        <taxon>Methylobacter</taxon>
    </lineage>
</organism>
<keyword evidence="2" id="KW-0067">ATP-binding</keyword>
<dbReference type="PANTHER" id="PTHR33540:SF1">
    <property type="entry name" value="N-ACETYLMURAMATE_N-ACETYLGLUCOSAMINE KINASE"/>
    <property type="match status" value="1"/>
</dbReference>
<dbReference type="Pfam" id="PF01636">
    <property type="entry name" value="APH"/>
    <property type="match status" value="1"/>
</dbReference>
<feature type="domain" description="Aminoglycoside phosphotransferase" evidence="3">
    <location>
        <begin position="27"/>
        <end position="246"/>
    </location>
</feature>
<comment type="caution">
    <text evidence="4">The sequence shown here is derived from an EMBL/GenBank/DDBJ whole genome shotgun (WGS) entry which is preliminary data.</text>
</comment>
<gene>
    <name evidence="4" type="ORF">EKO24_020865</name>
</gene>
<evidence type="ECO:0000313" key="5">
    <source>
        <dbReference type="Proteomes" id="UP000733744"/>
    </source>
</evidence>
<reference evidence="4 5" key="1">
    <citation type="journal article" date="2019" name="Antonie Van Leeuwenhoek">
        <title>Description of 'Ca. Methylobacter oryzae' KRF1, a novel species from the environmentally important Methylobacter clade 2.</title>
        <authorList>
            <person name="Khatri K."/>
            <person name="Mohite J.A."/>
            <person name="Pandit P.S."/>
            <person name="Bahulikar R."/>
            <person name="Rahalkar M.C."/>
        </authorList>
    </citation>
    <scope>NUCLEOTIDE SEQUENCE [LARGE SCALE GENOMIC DNA]</scope>
    <source>
        <strain evidence="4 5">KRF1</strain>
    </source>
</reference>
<dbReference type="SUPFAM" id="SSF56112">
    <property type="entry name" value="Protein kinase-like (PK-like)"/>
    <property type="match status" value="1"/>
</dbReference>